<dbReference type="PANTHER" id="PTHR16515">
    <property type="entry name" value="PR DOMAIN ZINC FINGER PROTEIN"/>
    <property type="match status" value="1"/>
</dbReference>
<evidence type="ECO:0000256" key="5">
    <source>
        <dbReference type="ARBA" id="ARBA00022833"/>
    </source>
</evidence>
<feature type="compositionally biased region" description="Basic and acidic residues" evidence="8">
    <location>
        <begin position="403"/>
        <end position="414"/>
    </location>
</feature>
<comment type="caution">
    <text evidence="10">The sequence shown here is derived from an EMBL/GenBank/DDBJ whole genome shotgun (WGS) entry which is preliminary data.</text>
</comment>
<evidence type="ECO:0000256" key="6">
    <source>
        <dbReference type="ARBA" id="ARBA00023242"/>
    </source>
</evidence>
<comment type="subcellular location">
    <subcellularLocation>
        <location evidence="1">Nucleus</location>
    </subcellularLocation>
</comment>
<name>A0AAD6YS37_9AGAR</name>
<evidence type="ECO:0000256" key="7">
    <source>
        <dbReference type="PROSITE-ProRule" id="PRU00042"/>
    </source>
</evidence>
<keyword evidence="3" id="KW-0677">Repeat</keyword>
<proteinExistence type="predicted"/>
<dbReference type="AlphaFoldDB" id="A0AAD6YS37"/>
<dbReference type="InterPro" id="IPR050331">
    <property type="entry name" value="Zinc_finger"/>
</dbReference>
<keyword evidence="11" id="KW-1185">Reference proteome</keyword>
<organism evidence="10 11">
    <name type="scientific">Mycena pura</name>
    <dbReference type="NCBI Taxonomy" id="153505"/>
    <lineage>
        <taxon>Eukaryota</taxon>
        <taxon>Fungi</taxon>
        <taxon>Dikarya</taxon>
        <taxon>Basidiomycota</taxon>
        <taxon>Agaricomycotina</taxon>
        <taxon>Agaricomycetes</taxon>
        <taxon>Agaricomycetidae</taxon>
        <taxon>Agaricales</taxon>
        <taxon>Marasmiineae</taxon>
        <taxon>Mycenaceae</taxon>
        <taxon>Mycena</taxon>
    </lineage>
</organism>
<evidence type="ECO:0000256" key="8">
    <source>
        <dbReference type="SAM" id="MobiDB-lite"/>
    </source>
</evidence>
<feature type="compositionally biased region" description="Low complexity" evidence="8">
    <location>
        <begin position="469"/>
        <end position="482"/>
    </location>
</feature>
<evidence type="ECO:0000313" key="10">
    <source>
        <dbReference type="EMBL" id="KAJ7227485.1"/>
    </source>
</evidence>
<feature type="region of interest" description="Disordered" evidence="8">
    <location>
        <begin position="63"/>
        <end position="134"/>
    </location>
</feature>
<keyword evidence="6" id="KW-0539">Nucleus</keyword>
<protein>
    <recommendedName>
        <fullName evidence="9">C2H2-type domain-containing protein</fullName>
    </recommendedName>
</protein>
<dbReference type="EMBL" id="JARJCW010000003">
    <property type="protein sequence ID" value="KAJ7227485.1"/>
    <property type="molecule type" value="Genomic_DNA"/>
</dbReference>
<accession>A0AAD6YS37</accession>
<dbReference type="InterPro" id="IPR036236">
    <property type="entry name" value="Znf_C2H2_sf"/>
</dbReference>
<sequence length="598" mass="64537">MDSVLSNSYLHSGDAELAPESPSGGYSFNVDTADFAENIGVNVGDEQQAVYRLTPSSLVIRAHSCGDQDVPRPSSGPRRRTQSDRTDISTRMSSAHLSSTLDSSAVDDEYSNEALPEITLPPAERTNPPSVDIYIPPQSHQHMIPSPGMLSPYSARWSYSAGSEASSVGSSPSPSAYHVRISSADGFPGPAGYDGGSPDPNQLWRGDAIEHQYLEEDVIRGRSMQRRKHSDSNADSSTVASLVESLSIAEGTSTEHAQPNYDLSHQQPEVQYGAFSAQETGYIYSTGVSQAYALQENPSPYSEPPVSNEASFHTSPAALGYPFGYDFRYPHSPSSDTGSSIRSSSSHSFTPSAQGNADEALRDARHRDEYLTSLNTTGFSVSQGGVQRTTHRRRDHSPYLQGRDTDREWIEHQRGGSSSSSVSRDDGLARLHPQPSALSTDVIGHAQRQHEHGSLSLPDPSWVHQRGESSSSLDFSLSSVSTSGGGLADAPGDQPGTLPQGTSSKEKQDAKKFRAVGSPAGRRAAKNRRKDQTMPGAFICKVCNADFTAKHNLRNHMNSHGSVKEFRCDTCGQSFGTSHVLKRHEGKCLTTTFPQGSF</sequence>
<keyword evidence="2" id="KW-0479">Metal-binding</keyword>
<feature type="compositionally biased region" description="Polar residues" evidence="8">
    <location>
        <begin position="372"/>
        <end position="388"/>
    </location>
</feature>
<dbReference type="Gene3D" id="3.30.160.60">
    <property type="entry name" value="Classic Zinc Finger"/>
    <property type="match status" value="1"/>
</dbReference>
<dbReference type="SUPFAM" id="SSF57667">
    <property type="entry name" value="beta-beta-alpha zinc fingers"/>
    <property type="match status" value="1"/>
</dbReference>
<dbReference type="InterPro" id="IPR013087">
    <property type="entry name" value="Znf_C2H2_type"/>
</dbReference>
<feature type="region of interest" description="Disordered" evidence="8">
    <location>
        <begin position="220"/>
        <end position="239"/>
    </location>
</feature>
<feature type="domain" description="C2H2-type" evidence="9">
    <location>
        <begin position="566"/>
        <end position="594"/>
    </location>
</feature>
<keyword evidence="4 7" id="KW-0863">Zinc-finger</keyword>
<dbReference type="PANTHER" id="PTHR16515:SF49">
    <property type="entry name" value="GASTRULA ZINC FINGER PROTEIN XLCGF49.1-LIKE-RELATED"/>
    <property type="match status" value="1"/>
</dbReference>
<dbReference type="GO" id="GO:0005634">
    <property type="term" value="C:nucleus"/>
    <property type="evidence" value="ECO:0007669"/>
    <property type="project" value="UniProtKB-SubCell"/>
</dbReference>
<keyword evidence="5" id="KW-0862">Zinc</keyword>
<feature type="compositionally biased region" description="Low complexity" evidence="8">
    <location>
        <begin position="332"/>
        <end position="352"/>
    </location>
</feature>
<feature type="domain" description="C2H2-type" evidence="9">
    <location>
        <begin position="538"/>
        <end position="565"/>
    </location>
</feature>
<evidence type="ECO:0000256" key="4">
    <source>
        <dbReference type="ARBA" id="ARBA00022771"/>
    </source>
</evidence>
<feature type="region of interest" description="Disordered" evidence="8">
    <location>
        <begin position="332"/>
        <end position="360"/>
    </location>
</feature>
<reference evidence="10" key="1">
    <citation type="submission" date="2023-03" db="EMBL/GenBank/DDBJ databases">
        <title>Massive genome expansion in bonnet fungi (Mycena s.s.) driven by repeated elements and novel gene families across ecological guilds.</title>
        <authorList>
            <consortium name="Lawrence Berkeley National Laboratory"/>
            <person name="Harder C.B."/>
            <person name="Miyauchi S."/>
            <person name="Viragh M."/>
            <person name="Kuo A."/>
            <person name="Thoen E."/>
            <person name="Andreopoulos B."/>
            <person name="Lu D."/>
            <person name="Skrede I."/>
            <person name="Drula E."/>
            <person name="Henrissat B."/>
            <person name="Morin E."/>
            <person name="Kohler A."/>
            <person name="Barry K."/>
            <person name="LaButti K."/>
            <person name="Morin E."/>
            <person name="Salamov A."/>
            <person name="Lipzen A."/>
            <person name="Mereny Z."/>
            <person name="Hegedus B."/>
            <person name="Baldrian P."/>
            <person name="Stursova M."/>
            <person name="Weitz H."/>
            <person name="Taylor A."/>
            <person name="Grigoriev I.V."/>
            <person name="Nagy L.G."/>
            <person name="Martin F."/>
            <person name="Kauserud H."/>
        </authorList>
    </citation>
    <scope>NUCLEOTIDE SEQUENCE</scope>
    <source>
        <strain evidence="10">9144</strain>
    </source>
</reference>
<evidence type="ECO:0000313" key="11">
    <source>
        <dbReference type="Proteomes" id="UP001219525"/>
    </source>
</evidence>
<dbReference type="PROSITE" id="PS50157">
    <property type="entry name" value="ZINC_FINGER_C2H2_2"/>
    <property type="match status" value="2"/>
</dbReference>
<evidence type="ECO:0000256" key="3">
    <source>
        <dbReference type="ARBA" id="ARBA00022737"/>
    </source>
</evidence>
<evidence type="ECO:0000256" key="2">
    <source>
        <dbReference type="ARBA" id="ARBA00022723"/>
    </source>
</evidence>
<dbReference type="SMART" id="SM00355">
    <property type="entry name" value="ZnF_C2H2"/>
    <property type="match status" value="2"/>
</dbReference>
<dbReference type="Proteomes" id="UP001219525">
    <property type="component" value="Unassembled WGS sequence"/>
</dbReference>
<feature type="compositionally biased region" description="Low complexity" evidence="8">
    <location>
        <begin position="93"/>
        <end position="104"/>
    </location>
</feature>
<evidence type="ECO:0000259" key="9">
    <source>
        <dbReference type="PROSITE" id="PS50157"/>
    </source>
</evidence>
<feature type="region of interest" description="Disordered" evidence="8">
    <location>
        <begin position="372"/>
        <end position="531"/>
    </location>
</feature>
<dbReference type="GO" id="GO:0008270">
    <property type="term" value="F:zinc ion binding"/>
    <property type="evidence" value="ECO:0007669"/>
    <property type="project" value="UniProtKB-KW"/>
</dbReference>
<dbReference type="GO" id="GO:0010468">
    <property type="term" value="P:regulation of gene expression"/>
    <property type="evidence" value="ECO:0007669"/>
    <property type="project" value="TreeGrafter"/>
</dbReference>
<evidence type="ECO:0000256" key="1">
    <source>
        <dbReference type="ARBA" id="ARBA00004123"/>
    </source>
</evidence>
<dbReference type="PROSITE" id="PS00028">
    <property type="entry name" value="ZINC_FINGER_C2H2_1"/>
    <property type="match status" value="1"/>
</dbReference>
<gene>
    <name evidence="10" type="ORF">GGX14DRAFT_630139</name>
</gene>